<dbReference type="Gene3D" id="3.60.110.10">
    <property type="entry name" value="Carbon-nitrogen hydrolase"/>
    <property type="match status" value="1"/>
</dbReference>
<keyword evidence="3" id="KW-0808">Transferase</keyword>
<dbReference type="GO" id="GO:0005886">
    <property type="term" value="C:plasma membrane"/>
    <property type="evidence" value="ECO:0007669"/>
    <property type="project" value="UniProtKB-SubCell"/>
</dbReference>
<dbReference type="GO" id="GO:0016410">
    <property type="term" value="F:N-acyltransferase activity"/>
    <property type="evidence" value="ECO:0007669"/>
    <property type="project" value="InterPro"/>
</dbReference>
<dbReference type="PANTHER" id="PTHR38686">
    <property type="entry name" value="APOLIPOPROTEIN N-ACYLTRANSFERASE"/>
    <property type="match status" value="1"/>
</dbReference>
<dbReference type="SUPFAM" id="SSF56317">
    <property type="entry name" value="Carbon-nitrogen hydrolase"/>
    <property type="match status" value="1"/>
</dbReference>
<keyword evidence="5" id="KW-1133">Transmembrane helix</keyword>
<proteinExistence type="predicted"/>
<feature type="non-terminal residue" evidence="9">
    <location>
        <position position="1"/>
    </location>
</feature>
<keyword evidence="7" id="KW-0012">Acyltransferase</keyword>
<dbReference type="Pfam" id="PF00795">
    <property type="entry name" value="CN_hydrolase"/>
    <property type="match status" value="1"/>
</dbReference>
<dbReference type="InterPro" id="IPR036526">
    <property type="entry name" value="C-N_Hydrolase_sf"/>
</dbReference>
<feature type="domain" description="CN hydrolase" evidence="8">
    <location>
        <begin position="1"/>
        <end position="186"/>
    </location>
</feature>
<keyword evidence="6" id="KW-0472">Membrane</keyword>
<evidence type="ECO:0000256" key="1">
    <source>
        <dbReference type="ARBA" id="ARBA00004651"/>
    </source>
</evidence>
<reference evidence="9" key="1">
    <citation type="submission" date="2018-05" db="EMBL/GenBank/DDBJ databases">
        <authorList>
            <person name="Lanie J.A."/>
            <person name="Ng W.-L."/>
            <person name="Kazmierczak K.M."/>
            <person name="Andrzejewski T.M."/>
            <person name="Davidsen T.M."/>
            <person name="Wayne K.J."/>
            <person name="Tettelin H."/>
            <person name="Glass J.I."/>
            <person name="Rusch D."/>
            <person name="Podicherti R."/>
            <person name="Tsui H.-C.T."/>
            <person name="Winkler M.E."/>
        </authorList>
    </citation>
    <scope>NUCLEOTIDE SEQUENCE</scope>
</reference>
<evidence type="ECO:0000256" key="6">
    <source>
        <dbReference type="ARBA" id="ARBA00023136"/>
    </source>
</evidence>
<evidence type="ECO:0000259" key="8">
    <source>
        <dbReference type="PROSITE" id="PS50263"/>
    </source>
</evidence>
<keyword evidence="4" id="KW-0812">Transmembrane</keyword>
<name>A0A381RJV7_9ZZZZ</name>
<dbReference type="PANTHER" id="PTHR38686:SF1">
    <property type="entry name" value="APOLIPOPROTEIN N-ACYLTRANSFERASE"/>
    <property type="match status" value="1"/>
</dbReference>
<keyword evidence="2" id="KW-1003">Cell membrane</keyword>
<evidence type="ECO:0000256" key="3">
    <source>
        <dbReference type="ARBA" id="ARBA00022679"/>
    </source>
</evidence>
<dbReference type="InterPro" id="IPR003010">
    <property type="entry name" value="C-N_Hydrolase"/>
</dbReference>
<protein>
    <recommendedName>
        <fullName evidence="8">CN hydrolase domain-containing protein</fullName>
    </recommendedName>
</protein>
<evidence type="ECO:0000313" key="9">
    <source>
        <dbReference type="EMBL" id="SUZ91514.1"/>
    </source>
</evidence>
<dbReference type="GO" id="GO:0042158">
    <property type="term" value="P:lipoprotein biosynthetic process"/>
    <property type="evidence" value="ECO:0007669"/>
    <property type="project" value="InterPro"/>
</dbReference>
<dbReference type="EMBL" id="UINC01001981">
    <property type="protein sequence ID" value="SUZ91514.1"/>
    <property type="molecule type" value="Genomic_DNA"/>
</dbReference>
<sequence length="221" mass="24292">VLEDLAGSLDAVLVAGWFHRDPTDQGVNLNYVEAIEADGRVADRFDKVRTVPFGEFVPLRGLVERFAADSLPRREVRPGDGPAVLDTSLGRLGVAISWEVFFTERTREAALHDALVLLNPTNGASYWLTQIQTQQVASSRLRALETGRWLLQAAPTGFSAIIDPEGKVLDRTGVGEQAVRQATVGLRNGQTWATRVGPWPMLAAALALVVWGRWPARRRED</sequence>
<organism evidence="9">
    <name type="scientific">marine metagenome</name>
    <dbReference type="NCBI Taxonomy" id="408172"/>
    <lineage>
        <taxon>unclassified sequences</taxon>
        <taxon>metagenomes</taxon>
        <taxon>ecological metagenomes</taxon>
    </lineage>
</organism>
<evidence type="ECO:0000256" key="7">
    <source>
        <dbReference type="ARBA" id="ARBA00023315"/>
    </source>
</evidence>
<evidence type="ECO:0000256" key="5">
    <source>
        <dbReference type="ARBA" id="ARBA00022989"/>
    </source>
</evidence>
<dbReference type="CDD" id="cd07571">
    <property type="entry name" value="ALP_N-acyl_transferase"/>
    <property type="match status" value="1"/>
</dbReference>
<dbReference type="AlphaFoldDB" id="A0A381RJV7"/>
<accession>A0A381RJV7</accession>
<dbReference type="PROSITE" id="PS50263">
    <property type="entry name" value="CN_HYDROLASE"/>
    <property type="match status" value="1"/>
</dbReference>
<dbReference type="InterPro" id="IPR004563">
    <property type="entry name" value="Apolipo_AcylTrfase"/>
</dbReference>
<evidence type="ECO:0000256" key="2">
    <source>
        <dbReference type="ARBA" id="ARBA00022475"/>
    </source>
</evidence>
<evidence type="ECO:0000256" key="4">
    <source>
        <dbReference type="ARBA" id="ARBA00022692"/>
    </source>
</evidence>
<comment type="subcellular location">
    <subcellularLocation>
        <location evidence="1">Cell membrane</location>
        <topology evidence="1">Multi-pass membrane protein</topology>
    </subcellularLocation>
</comment>
<gene>
    <name evidence="9" type="ORF">METZ01_LOCUS44368</name>
</gene>